<dbReference type="AlphaFoldDB" id="A0A5A7MI06"/>
<gene>
    <name evidence="1" type="ORF">CTTA_4328</name>
</gene>
<comment type="caution">
    <text evidence="1">The sequence shown here is derived from an EMBL/GenBank/DDBJ whole genome shotgun (WGS) entry which is preliminary data.</text>
</comment>
<evidence type="ECO:0000313" key="1">
    <source>
        <dbReference type="EMBL" id="GEQ77323.1"/>
    </source>
</evidence>
<proteinExistence type="predicted"/>
<protein>
    <submittedName>
        <fullName evidence="1">Uncharacterized protein</fullName>
    </submittedName>
</protein>
<reference evidence="1 2" key="1">
    <citation type="journal article" date="2019" name="Microbiol. Resour. Announc.">
        <title>Draft Genome Sequence of Comamonas testosteroni TA441, a Bacterium That Has a Cryptic Phenol Degradation Gene Cluster.</title>
        <authorList>
            <person name="Arai H."/>
            <person name="Ishii M."/>
        </authorList>
    </citation>
    <scope>NUCLEOTIDE SEQUENCE [LARGE SCALE GENOMIC DNA]</scope>
    <source>
        <strain evidence="1 2">TA441</strain>
    </source>
</reference>
<sequence length="806" mass="91656">MLGTANIKVRPLKLALMVDPNSASQVRDAIRFACTQWGGVFCPIIPVHKRMPASWRDGPWKAPQAESVVKGYLDGFDPDILVQFGKELPKYILDLRLKVLKPEDFWSGDRDKDGIEPTYGIGVLDVLLDIYREHFKFKAKYPAKAIFPVIPKALGLFWASVFGEYPEHITEAINKEFADALDLSKPEVSVDKFRDLTDRDVFFPRRVTQWATRVQGAVGFRRDASVFFMDASKIEDVIDFWNLRASGRPVLPLPKQFIGEESFKQVVVEYLDEHCRPLGKGGHGFDVASLVRSRHSTMDEMQSFVKSLTLPAADGQRNTATQQVSLQDWYPRLWDEWARGKDGGIADVYGEDDETIDIAGEKDLSLRLNPLIPSFGRENWFWSHGRCANEFDLRLYGADEHLAEVYPKVEGNHLLHAITGYTSRFGEWRVGRHGLVRIVRGVSGELRKVPESEKIFFAWLKDRGWEAKLSSPGILAKQIYKRLGGSVRMLADRDVLALIEHMNGGMVSRGGEQKSDRVVAEREVAVAEVKRKLNVNRYEWFVQKGIFKLGLQTKCPNCQRNSWFAMDTLKEELDCPKCLNTFRAAGNVDQGKTGWFYRTAGPFSVPNFADGAFSVLLTLEALAGHFVSSRRSTSVPSFEAKAPGKKDLEADLAMFWRDGSYGDENAGILFGECKSYGLFKANDFQRMRYLAEMFPGAILVFSTLRESLTKEEIAALTRLAKFGRKIWKAERPLNPVLILTGAELLTWESPPFCWKEELQKRFQNVHSLMEHCNVSQQIYLGLPPWQEDWRIALERRRRAHKAKLPT</sequence>
<dbReference type="EMBL" id="BKBW01000012">
    <property type="protein sequence ID" value="GEQ77323.1"/>
    <property type="molecule type" value="Genomic_DNA"/>
</dbReference>
<accession>A0A5A7MI06</accession>
<name>A0A5A7MI06_COMTE</name>
<dbReference type="Proteomes" id="UP000323105">
    <property type="component" value="Unassembled WGS sequence"/>
</dbReference>
<evidence type="ECO:0000313" key="2">
    <source>
        <dbReference type="Proteomes" id="UP000323105"/>
    </source>
</evidence>
<organism evidence="1 2">
    <name type="scientific">Comamonas testosteroni</name>
    <name type="common">Pseudomonas testosteroni</name>
    <dbReference type="NCBI Taxonomy" id="285"/>
    <lineage>
        <taxon>Bacteria</taxon>
        <taxon>Pseudomonadati</taxon>
        <taxon>Pseudomonadota</taxon>
        <taxon>Betaproteobacteria</taxon>
        <taxon>Burkholderiales</taxon>
        <taxon>Comamonadaceae</taxon>
        <taxon>Comamonas</taxon>
    </lineage>
</organism>